<dbReference type="RefSeq" id="WP_187081079.1">
    <property type="nucleotide sequence ID" value="NZ_JACORU010000002.1"/>
</dbReference>
<dbReference type="EMBL" id="JACORU010000002">
    <property type="protein sequence ID" value="MBC5764623.1"/>
    <property type="molecule type" value="Genomic_DNA"/>
</dbReference>
<name>A0A923M833_9BURK</name>
<proteinExistence type="predicted"/>
<comment type="caution">
    <text evidence="1">The sequence shown here is derived from an EMBL/GenBank/DDBJ whole genome shotgun (WGS) entry which is preliminary data.</text>
</comment>
<evidence type="ECO:0000313" key="2">
    <source>
        <dbReference type="Proteomes" id="UP000596827"/>
    </source>
</evidence>
<protein>
    <submittedName>
        <fullName evidence="1">Uncharacterized protein</fullName>
    </submittedName>
</protein>
<accession>A0A923M833</accession>
<sequence>MAARAGRLTEDALLFYYNLAGEAAAHVADPRQRAQLVDSIGAKASTLLHACAEARDTQAGFACIEQYVRSLPRNEAYALATKMFDRIRALAGVPGGAGAESLVAMYGALGTVLRLAGEARFDGPWFELAEQAAAHCVEVLPGLPGANDDLLARAIAGVAANTALRVFAQIRLEAAGGPRVKGGALDSLRFDRAAVAWLSGVIHRLPRANADGDTLRKRCMWLGALWGALPPAEEPLRSRLRAQALEMIASTRATGSAAAAANVDPLLRDIWVDLQRGADGFQQLRRAVLELARRLPDDQASALQDIAAQLVAQGSDSDRHFSAALDVAGDCAVLLCEQGLPESPARERLWALLRLTGIERRLRPGELALVACTGVALPCVRARVERDGACRELDSWATAVLASPGEVRARLSSGFEKAGHRFTGWCERFEEEMSALREALRVQDGRWVESIHSALGKGNLDTGSHPLGRIRAVVETYLHGPGQPEAVTNLLARLGLAKPYTAEAFMKSGMNIYQPGPQQSADVQQLFDILRERIRQASPQLLTERAGAIIQTAAVPPPRALWSVGPSLVTKVSARQAEQGPHTQVANPDGSWSAHLRLRLLPGTPEHTYDATDPATLAQVDPAMARLYAAVLQLPSEEGFRGGWSNPALRALSGKDVCACLTLAGEVQLATQLREIYVYAAALRKGERIGDTSVRRKWSHWDDKRGRAIYPDYVAHTRDDAPRVIAALEVLRLRSVQAALVTLYLAKRPDGSYLFPR</sequence>
<dbReference type="Proteomes" id="UP000596827">
    <property type="component" value="Unassembled WGS sequence"/>
</dbReference>
<gene>
    <name evidence="1" type="ORF">H8R02_09195</name>
</gene>
<evidence type="ECO:0000313" key="1">
    <source>
        <dbReference type="EMBL" id="MBC5764623.1"/>
    </source>
</evidence>
<reference evidence="1" key="1">
    <citation type="submission" date="2020-08" db="EMBL/GenBank/DDBJ databases">
        <title>Ramlibacter sp. GTP1 16S ribosomal RNA gene genome sequencing and assembly.</title>
        <authorList>
            <person name="Kang M."/>
        </authorList>
    </citation>
    <scope>NUCLEOTIDE SEQUENCE</scope>
    <source>
        <strain evidence="1">GTP1</strain>
    </source>
</reference>
<organism evidence="1 2">
    <name type="scientific">Ramlibacter albus</name>
    <dbReference type="NCBI Taxonomy" id="2079448"/>
    <lineage>
        <taxon>Bacteria</taxon>
        <taxon>Pseudomonadati</taxon>
        <taxon>Pseudomonadota</taxon>
        <taxon>Betaproteobacteria</taxon>
        <taxon>Burkholderiales</taxon>
        <taxon>Comamonadaceae</taxon>
        <taxon>Ramlibacter</taxon>
    </lineage>
</organism>
<dbReference type="AlphaFoldDB" id="A0A923M833"/>
<keyword evidence="2" id="KW-1185">Reference proteome</keyword>